<dbReference type="EMBL" id="CP136924">
    <property type="protein sequence ID" value="WXA03155.1"/>
    <property type="molecule type" value="Genomic_DNA"/>
</dbReference>
<keyword evidence="1" id="KW-0472">Membrane</keyword>
<dbReference type="EMBL" id="CP136925">
    <property type="protein sequence ID" value="WXA14422.1"/>
    <property type="molecule type" value="Genomic_DNA"/>
</dbReference>
<feature type="transmembrane region" description="Helical" evidence="1">
    <location>
        <begin position="650"/>
        <end position="667"/>
    </location>
</feature>
<organism evidence="2 4">
    <name type="scientific">Mangrovimonas cancribranchiae</name>
    <dbReference type="NCBI Taxonomy" id="3080055"/>
    <lineage>
        <taxon>Bacteria</taxon>
        <taxon>Pseudomonadati</taxon>
        <taxon>Bacteroidota</taxon>
        <taxon>Flavobacteriia</taxon>
        <taxon>Flavobacteriales</taxon>
        <taxon>Flavobacteriaceae</taxon>
        <taxon>Mangrovimonas</taxon>
    </lineage>
</organism>
<dbReference type="Proteomes" id="UP001368318">
    <property type="component" value="Chromosome"/>
</dbReference>
<accession>A0AAU6NZU9</accession>
<proteinExistence type="predicted"/>
<reference evidence="2 4" key="1">
    <citation type="submission" date="2023-10" db="EMBL/GenBank/DDBJ databases">
        <title>Culture-based analysis of two novel bacteria associated with mangrove crab gills.</title>
        <authorList>
            <person name="Yang X."/>
            <person name="Garuglieri E."/>
            <person name="Van Goethem M.W."/>
            <person name="Fusi M."/>
            <person name="Marasco R."/>
            <person name="Daffonchio D.G."/>
        </authorList>
    </citation>
    <scope>NUCLEOTIDE SEQUENCE [LARGE SCALE GENOMIC DNA]</scope>
    <source>
        <strain evidence="3">UG2-1</strain>
        <strain evidence="2">UG2-2</strain>
        <strain evidence="4">UG2_2</strain>
    </source>
</reference>
<keyword evidence="1" id="KW-1133">Transmembrane helix</keyword>
<dbReference type="RefSeq" id="WP_338733843.1">
    <property type="nucleotide sequence ID" value="NZ_CP136924.1"/>
</dbReference>
<keyword evidence="4" id="KW-1185">Reference proteome</keyword>
<dbReference type="KEGG" id="mcaa:R3L15_05950"/>
<dbReference type="AlphaFoldDB" id="A0AAU6NZU9"/>
<feature type="transmembrane region" description="Helical" evidence="1">
    <location>
        <begin position="6"/>
        <end position="26"/>
    </location>
</feature>
<sequence>MNTETVLYIILSGVIALLLALFQYKYRSKTRSIFLTFLRFLSLFALLILLVNPKIETSQTYIQKPSLALVIDNSNSINYFKQEAVAKQLLSEVKSKTAISDKFNIDYFTFGETLNQNDSLSFSEKQSNISAVFTQLQQIYANQTAPTILATDGNQTFGTDYSFVSKNYNQVVYPVVLGDTIKHSDLKIQQVNTNKYAYLKNKFPVEAIVVYNGKNTINTTLTVKRGNTTVFSKPLTFSKENTSNVVSFYLPANKVGVQTYKVDIGAINNEKNIQNNTKNFAVEVIDEKTKVAIISSIAHPDIGAIKKSIETNEQRQCDIVTPEAFMANVNSYQLAILYQPDNTFKPVFNTLKQTALNAFIIAGSKTNWQLLNNENLGFSHDITTQTEEFQAQLNPGYSNFIVEDLNFPSFPPLKGVFGDISFEKNHNILLYKQIGNVITESPLLVTTESNGTRNALLLGENIWQWRAQSYLNTSSFIAFDNFTGKLIQYLASKKRKDRLVLDFNSFYEGNTQVVLKAQYFNKNYEFDAREKLTIYLTNKQTQETFEYPLVLKNNYFEIDLSSLSPGNYDFTVKAVNSNMSKSASFKILEYNIEQQFLNADVTKLTQIATNSKGGLFFSSNYELLFNSLLNDERYKPTQKTTKTTLPLINWKYLLAFIVFCLSLEWFIRKYKGLI</sequence>
<keyword evidence="1" id="KW-0812">Transmembrane</keyword>
<name>A0AAU6NZU9_9FLAO</name>
<dbReference type="PANTHER" id="PTHR37947">
    <property type="entry name" value="BLL2462 PROTEIN"/>
    <property type="match status" value="1"/>
</dbReference>
<dbReference type="PANTHER" id="PTHR37947:SF1">
    <property type="entry name" value="BLL2462 PROTEIN"/>
    <property type="match status" value="1"/>
</dbReference>
<protein>
    <submittedName>
        <fullName evidence="2">VWA domain-containing protein</fullName>
    </submittedName>
</protein>
<feature type="transmembrane region" description="Helical" evidence="1">
    <location>
        <begin position="33"/>
        <end position="51"/>
    </location>
</feature>
<evidence type="ECO:0000313" key="2">
    <source>
        <dbReference type="EMBL" id="WXA03155.1"/>
    </source>
</evidence>
<evidence type="ECO:0000313" key="4">
    <source>
        <dbReference type="Proteomes" id="UP001368318"/>
    </source>
</evidence>
<evidence type="ECO:0000313" key="3">
    <source>
        <dbReference type="EMBL" id="WXA14422.1"/>
    </source>
</evidence>
<evidence type="ECO:0000256" key="1">
    <source>
        <dbReference type="SAM" id="Phobius"/>
    </source>
</evidence>
<gene>
    <name evidence="3" type="ORF">R3L15_05950</name>
    <name evidence="2" type="ORF">R3L16_01450</name>
</gene>